<evidence type="ECO:0000256" key="1">
    <source>
        <dbReference type="ARBA" id="ARBA00010062"/>
    </source>
</evidence>
<keyword evidence="2" id="KW-0813">Transport</keyword>
<dbReference type="InterPro" id="IPR000709">
    <property type="entry name" value="Leu_Ile_Val-bd"/>
</dbReference>
<feature type="domain" description="Leucine-binding protein" evidence="6">
    <location>
        <begin position="97"/>
        <end position="422"/>
    </location>
</feature>
<organism evidence="7 8">
    <name type="scientific">Eiseniibacteriota bacterium</name>
    <dbReference type="NCBI Taxonomy" id="2212470"/>
    <lineage>
        <taxon>Bacteria</taxon>
        <taxon>Candidatus Eiseniibacteriota</taxon>
    </lineage>
</organism>
<gene>
    <name evidence="7" type="ORF">ACFL6M_05545</name>
</gene>
<dbReference type="PRINTS" id="PR00337">
    <property type="entry name" value="LEUILEVALBP"/>
</dbReference>
<dbReference type="Proteomes" id="UP001593833">
    <property type="component" value="Unassembled WGS sequence"/>
</dbReference>
<sequence>MRPKSKYLAVAAGVLMAAFLSAIPYGACSAQDGDPHGTQRTVVSVAEADSLPTYGNTPEELRPFGRFVTKPYKQFFVDPLEFTGPGREKPEPNVDSVVIGLLAPLKRSHEAYIGQPMLQAARLAIDEANAGGGYKGKPFKLVVRNDTGLWGASANEIVTFSYVDSAWAVIGTVDGANTHIAIRVALKTELPVINVADTDPTLVETKIPWIFRNIADDRQMAYTIAYHVYRERNFKRVAILRADNRYGRFGVGEFRSGSVRLKHPPPMEVNYEIAYNHVNPDFSIQMKRLKRVKPDAVVLWADAEAGGHLVRRMRAEGLDVPIFACDRVLSPRFLEVAGPAAEGVVAAVPFNPEADNPRLEQFRENFQSRYGAEPGVYAAHAYDGAWMTIDAIRKGGLNRYRIRDALAEITSYQGVTGEIVMDNVYADRGPVTLATVRNGHWVYNEPMVKRVF</sequence>
<protein>
    <submittedName>
        <fullName evidence="7">ABC transporter substrate-binding protein</fullName>
    </submittedName>
</protein>
<keyword evidence="8" id="KW-1185">Reference proteome</keyword>
<dbReference type="EMBL" id="JBHPKH010000066">
    <property type="protein sequence ID" value="MFC1573045.1"/>
    <property type="molecule type" value="Genomic_DNA"/>
</dbReference>
<evidence type="ECO:0000256" key="5">
    <source>
        <dbReference type="SAM" id="SignalP"/>
    </source>
</evidence>
<evidence type="ECO:0000259" key="6">
    <source>
        <dbReference type="Pfam" id="PF13458"/>
    </source>
</evidence>
<dbReference type="InterPro" id="IPR028082">
    <property type="entry name" value="Peripla_BP_I"/>
</dbReference>
<dbReference type="PANTHER" id="PTHR30483:SF6">
    <property type="entry name" value="PERIPLASMIC BINDING PROTEIN OF ABC TRANSPORTER FOR NATURAL AMINO ACIDS"/>
    <property type="match status" value="1"/>
</dbReference>
<dbReference type="InterPro" id="IPR028081">
    <property type="entry name" value="Leu-bd"/>
</dbReference>
<proteinExistence type="inferred from homology"/>
<dbReference type="SUPFAM" id="SSF53822">
    <property type="entry name" value="Periplasmic binding protein-like I"/>
    <property type="match status" value="1"/>
</dbReference>
<comment type="caution">
    <text evidence="7">The sequence shown here is derived from an EMBL/GenBank/DDBJ whole genome shotgun (WGS) entry which is preliminary data.</text>
</comment>
<evidence type="ECO:0000313" key="7">
    <source>
        <dbReference type="EMBL" id="MFC1573045.1"/>
    </source>
</evidence>
<dbReference type="InterPro" id="IPR051010">
    <property type="entry name" value="BCAA_transport"/>
</dbReference>
<evidence type="ECO:0000256" key="4">
    <source>
        <dbReference type="ARBA" id="ARBA00022970"/>
    </source>
</evidence>
<accession>A0ABV6YL35</accession>
<evidence type="ECO:0000256" key="2">
    <source>
        <dbReference type="ARBA" id="ARBA00022448"/>
    </source>
</evidence>
<evidence type="ECO:0000256" key="3">
    <source>
        <dbReference type="ARBA" id="ARBA00022729"/>
    </source>
</evidence>
<feature type="chain" id="PRO_5046476869" evidence="5">
    <location>
        <begin position="23"/>
        <end position="452"/>
    </location>
</feature>
<feature type="signal peptide" evidence="5">
    <location>
        <begin position="1"/>
        <end position="22"/>
    </location>
</feature>
<reference evidence="7 8" key="1">
    <citation type="submission" date="2024-09" db="EMBL/GenBank/DDBJ databases">
        <authorList>
            <person name="D'Angelo T."/>
        </authorList>
    </citation>
    <scope>NUCLEOTIDE SEQUENCE [LARGE SCALE GENOMIC DNA]</scope>
    <source>
        <strain evidence="7">SAG AM-320-E07</strain>
    </source>
</reference>
<keyword evidence="3 5" id="KW-0732">Signal</keyword>
<name>A0ABV6YL35_UNCEI</name>
<dbReference type="Gene3D" id="3.40.50.2300">
    <property type="match status" value="2"/>
</dbReference>
<dbReference type="PANTHER" id="PTHR30483">
    <property type="entry name" value="LEUCINE-SPECIFIC-BINDING PROTEIN"/>
    <property type="match status" value="1"/>
</dbReference>
<keyword evidence="4" id="KW-0029">Amino-acid transport</keyword>
<comment type="similarity">
    <text evidence="1">Belongs to the leucine-binding protein family.</text>
</comment>
<evidence type="ECO:0000313" key="8">
    <source>
        <dbReference type="Proteomes" id="UP001593833"/>
    </source>
</evidence>
<dbReference type="Pfam" id="PF13458">
    <property type="entry name" value="Peripla_BP_6"/>
    <property type="match status" value="1"/>
</dbReference>